<sequence length="144" mass="14826">MPESKPAPPPGSAGNITPGQAATSERTPVASEAAHGIANGDMPVKSSATDHVPEAAEGPAPGAAPSVDGAAIDPEAHLADFAGRFSLTPRETEVLAAATADERPLKHVAADMGISLRVLQRHLTSLYQKTGTQSRVGLTKLFWE</sequence>
<feature type="compositionally biased region" description="Low complexity" evidence="1">
    <location>
        <begin position="55"/>
        <end position="65"/>
    </location>
</feature>
<feature type="region of interest" description="Disordered" evidence="1">
    <location>
        <begin position="1"/>
        <end position="70"/>
    </location>
</feature>
<gene>
    <name evidence="3" type="ORF">C1880_05540</name>
</gene>
<evidence type="ECO:0000313" key="4">
    <source>
        <dbReference type="Proteomes" id="UP000253792"/>
    </source>
</evidence>
<dbReference type="InterPro" id="IPR016032">
    <property type="entry name" value="Sig_transdc_resp-reg_C-effctor"/>
</dbReference>
<dbReference type="GO" id="GO:0003677">
    <property type="term" value="F:DNA binding"/>
    <property type="evidence" value="ECO:0007669"/>
    <property type="project" value="InterPro"/>
</dbReference>
<feature type="compositionally biased region" description="Pro residues" evidence="1">
    <location>
        <begin position="1"/>
        <end position="11"/>
    </location>
</feature>
<keyword evidence="4" id="KW-1185">Reference proteome</keyword>
<dbReference type="AlphaFoldDB" id="A0A369L7M7"/>
<evidence type="ECO:0000256" key="1">
    <source>
        <dbReference type="SAM" id="MobiDB-lite"/>
    </source>
</evidence>
<accession>A0A369L7M7</accession>
<dbReference type="CDD" id="cd06170">
    <property type="entry name" value="LuxR_C_like"/>
    <property type="match status" value="1"/>
</dbReference>
<dbReference type="Proteomes" id="UP000253792">
    <property type="component" value="Unassembled WGS sequence"/>
</dbReference>
<dbReference type="SMART" id="SM00421">
    <property type="entry name" value="HTH_LUXR"/>
    <property type="match status" value="1"/>
</dbReference>
<dbReference type="EMBL" id="PPTP01000004">
    <property type="protein sequence ID" value="RDB55683.1"/>
    <property type="molecule type" value="Genomic_DNA"/>
</dbReference>
<protein>
    <recommendedName>
        <fullName evidence="2">HTH luxR-type domain-containing protein</fullName>
    </recommendedName>
</protein>
<dbReference type="SUPFAM" id="SSF46894">
    <property type="entry name" value="C-terminal effector domain of the bipartite response regulators"/>
    <property type="match status" value="1"/>
</dbReference>
<organism evidence="3 4">
    <name type="scientific">Senegalimassilia anaerobia</name>
    <dbReference type="NCBI Taxonomy" id="1473216"/>
    <lineage>
        <taxon>Bacteria</taxon>
        <taxon>Bacillati</taxon>
        <taxon>Actinomycetota</taxon>
        <taxon>Coriobacteriia</taxon>
        <taxon>Coriobacteriales</taxon>
        <taxon>Coriobacteriaceae</taxon>
        <taxon>Senegalimassilia</taxon>
    </lineage>
</organism>
<dbReference type="GO" id="GO:0006355">
    <property type="term" value="P:regulation of DNA-templated transcription"/>
    <property type="evidence" value="ECO:0007669"/>
    <property type="project" value="InterPro"/>
</dbReference>
<dbReference type="OrthoDB" id="3197343at2"/>
<dbReference type="STRING" id="1034345.GCA_000236865_00664"/>
<name>A0A369L7M7_9ACTN</name>
<reference evidence="3 4" key="1">
    <citation type="journal article" date="2018" name="Elife">
        <title>Discovery and characterization of a prevalent human gut bacterial enzyme sufficient for the inactivation of a family of plant toxins.</title>
        <authorList>
            <person name="Koppel N."/>
            <person name="Bisanz J.E."/>
            <person name="Pandelia M.E."/>
            <person name="Turnbaugh P.J."/>
            <person name="Balskus E.P."/>
        </authorList>
    </citation>
    <scope>NUCLEOTIDE SEQUENCE [LARGE SCALE GENOMIC DNA]</scope>
    <source>
        <strain evidence="4">anaerobia AP69FAA</strain>
    </source>
</reference>
<dbReference type="Pfam" id="PF00196">
    <property type="entry name" value="GerE"/>
    <property type="match status" value="1"/>
</dbReference>
<dbReference type="InterPro" id="IPR000792">
    <property type="entry name" value="Tscrpt_reg_LuxR_C"/>
</dbReference>
<feature type="domain" description="HTH luxR-type" evidence="2">
    <location>
        <begin position="80"/>
        <end position="144"/>
    </location>
</feature>
<proteinExistence type="predicted"/>
<evidence type="ECO:0000313" key="3">
    <source>
        <dbReference type="EMBL" id="RDB55683.1"/>
    </source>
</evidence>
<comment type="caution">
    <text evidence="3">The sequence shown here is derived from an EMBL/GenBank/DDBJ whole genome shotgun (WGS) entry which is preliminary data.</text>
</comment>
<feature type="compositionally biased region" description="Polar residues" evidence="1">
    <location>
        <begin position="14"/>
        <end position="26"/>
    </location>
</feature>
<dbReference type="Gene3D" id="1.10.10.10">
    <property type="entry name" value="Winged helix-like DNA-binding domain superfamily/Winged helix DNA-binding domain"/>
    <property type="match status" value="1"/>
</dbReference>
<evidence type="ECO:0000259" key="2">
    <source>
        <dbReference type="PROSITE" id="PS50043"/>
    </source>
</evidence>
<dbReference type="PROSITE" id="PS50043">
    <property type="entry name" value="HTH_LUXR_2"/>
    <property type="match status" value="1"/>
</dbReference>
<dbReference type="InterPro" id="IPR036388">
    <property type="entry name" value="WH-like_DNA-bd_sf"/>
</dbReference>